<dbReference type="Pfam" id="PF00440">
    <property type="entry name" value="TetR_N"/>
    <property type="match status" value="1"/>
</dbReference>
<dbReference type="EMBL" id="CP066167">
    <property type="protein sequence ID" value="QQD19760.1"/>
    <property type="molecule type" value="Genomic_DNA"/>
</dbReference>
<feature type="domain" description="HTH tetR-type" evidence="5">
    <location>
        <begin position="28"/>
        <end position="88"/>
    </location>
</feature>
<protein>
    <submittedName>
        <fullName evidence="6">TetR/AcrR family transcriptional regulator</fullName>
    </submittedName>
</protein>
<evidence type="ECO:0000256" key="4">
    <source>
        <dbReference type="PROSITE-ProRule" id="PRU00335"/>
    </source>
</evidence>
<keyword evidence="1" id="KW-0805">Transcription regulation</keyword>
<evidence type="ECO:0000256" key="2">
    <source>
        <dbReference type="ARBA" id="ARBA00023125"/>
    </source>
</evidence>
<dbReference type="KEGG" id="snan:I6N98_07930"/>
<dbReference type="Proteomes" id="UP000596063">
    <property type="component" value="Chromosome"/>
</dbReference>
<dbReference type="InterPro" id="IPR009057">
    <property type="entry name" value="Homeodomain-like_sf"/>
</dbReference>
<dbReference type="AlphaFoldDB" id="A0A7T4UST4"/>
<dbReference type="InterPro" id="IPR001647">
    <property type="entry name" value="HTH_TetR"/>
</dbReference>
<proteinExistence type="predicted"/>
<keyword evidence="3" id="KW-0804">Transcription</keyword>
<organism evidence="6 7">
    <name type="scientific">Spongiibacter nanhainus</name>
    <dbReference type="NCBI Taxonomy" id="2794344"/>
    <lineage>
        <taxon>Bacteria</taxon>
        <taxon>Pseudomonadati</taxon>
        <taxon>Pseudomonadota</taxon>
        <taxon>Gammaproteobacteria</taxon>
        <taxon>Cellvibrionales</taxon>
        <taxon>Spongiibacteraceae</taxon>
        <taxon>Spongiibacter</taxon>
    </lineage>
</organism>
<dbReference type="GO" id="GO:0003700">
    <property type="term" value="F:DNA-binding transcription factor activity"/>
    <property type="evidence" value="ECO:0007669"/>
    <property type="project" value="TreeGrafter"/>
</dbReference>
<gene>
    <name evidence="6" type="ORF">I6N98_07930</name>
</gene>
<reference evidence="6 7" key="1">
    <citation type="submission" date="2020-12" db="EMBL/GenBank/DDBJ databases">
        <authorList>
            <person name="Shan Y."/>
        </authorList>
    </citation>
    <scope>NUCLEOTIDE SEQUENCE [LARGE SCALE GENOMIC DNA]</scope>
    <source>
        <strain evidence="7">csc3.9</strain>
    </source>
</reference>
<accession>A0A7T4UST4</accession>
<feature type="DNA-binding region" description="H-T-H motif" evidence="4">
    <location>
        <begin position="51"/>
        <end position="70"/>
    </location>
</feature>
<keyword evidence="7" id="KW-1185">Reference proteome</keyword>
<evidence type="ECO:0000313" key="7">
    <source>
        <dbReference type="Proteomes" id="UP000596063"/>
    </source>
</evidence>
<dbReference type="InterPro" id="IPR050109">
    <property type="entry name" value="HTH-type_TetR-like_transc_reg"/>
</dbReference>
<dbReference type="PANTHER" id="PTHR30055">
    <property type="entry name" value="HTH-TYPE TRANSCRIPTIONAL REGULATOR RUTR"/>
    <property type="match status" value="1"/>
</dbReference>
<dbReference type="GO" id="GO:0000976">
    <property type="term" value="F:transcription cis-regulatory region binding"/>
    <property type="evidence" value="ECO:0007669"/>
    <property type="project" value="TreeGrafter"/>
</dbReference>
<keyword evidence="2 4" id="KW-0238">DNA-binding</keyword>
<evidence type="ECO:0000259" key="5">
    <source>
        <dbReference type="PROSITE" id="PS50977"/>
    </source>
</evidence>
<name>A0A7T4UST4_9GAMM</name>
<evidence type="ECO:0000256" key="3">
    <source>
        <dbReference type="ARBA" id="ARBA00023163"/>
    </source>
</evidence>
<dbReference type="PROSITE" id="PS50977">
    <property type="entry name" value="HTH_TETR_2"/>
    <property type="match status" value="1"/>
</dbReference>
<sequence>MYLWHNYFMNSGLDPRAIAIQPKREAGVQRYKTVLDGADQLLLEVGLSGFSISLLAERLGFTRRSIYKFFPTTYAILNELTYQYLDQLEELLSNRVTELSELPWDKIIYQMVQEAAAFHNRNPVSRILILGGAVTDESFRVTELTIRRLGKLTTDMLNARGIEPRSHPDVVSLAVDIGTAVFRVSNLYHGEITQDYVDEAAYAMVAYLSKYIDGQPLNGAP</sequence>
<dbReference type="Gene3D" id="1.10.357.10">
    <property type="entry name" value="Tetracycline Repressor, domain 2"/>
    <property type="match status" value="1"/>
</dbReference>
<dbReference type="PANTHER" id="PTHR30055:SF234">
    <property type="entry name" value="HTH-TYPE TRANSCRIPTIONAL REGULATOR BETI"/>
    <property type="match status" value="1"/>
</dbReference>
<dbReference type="SUPFAM" id="SSF46689">
    <property type="entry name" value="Homeodomain-like"/>
    <property type="match status" value="1"/>
</dbReference>
<evidence type="ECO:0000313" key="6">
    <source>
        <dbReference type="EMBL" id="QQD19760.1"/>
    </source>
</evidence>
<evidence type="ECO:0000256" key="1">
    <source>
        <dbReference type="ARBA" id="ARBA00023015"/>
    </source>
</evidence>